<gene>
    <name evidence="2" type="ORF">CDAR_492801</name>
</gene>
<organism evidence="2 3">
    <name type="scientific">Caerostris darwini</name>
    <dbReference type="NCBI Taxonomy" id="1538125"/>
    <lineage>
        <taxon>Eukaryota</taxon>
        <taxon>Metazoa</taxon>
        <taxon>Ecdysozoa</taxon>
        <taxon>Arthropoda</taxon>
        <taxon>Chelicerata</taxon>
        <taxon>Arachnida</taxon>
        <taxon>Araneae</taxon>
        <taxon>Araneomorphae</taxon>
        <taxon>Entelegynae</taxon>
        <taxon>Araneoidea</taxon>
        <taxon>Araneidae</taxon>
        <taxon>Caerostris</taxon>
    </lineage>
</organism>
<sequence>MPGNGTAERAKLLLSAMLRSALHLFPVLVHCLKEETTENLPRSQEKHDWLLWRSDLFNCMATIMSKNRSFPPSPCHRDAYFITRSIIKAVEM</sequence>
<evidence type="ECO:0000313" key="2">
    <source>
        <dbReference type="EMBL" id="GIY63183.1"/>
    </source>
</evidence>
<proteinExistence type="predicted"/>
<dbReference type="AlphaFoldDB" id="A0AAV4V010"/>
<evidence type="ECO:0008006" key="4">
    <source>
        <dbReference type="Google" id="ProtNLM"/>
    </source>
</evidence>
<reference evidence="2 3" key="1">
    <citation type="submission" date="2021-06" db="EMBL/GenBank/DDBJ databases">
        <title>Caerostris darwini draft genome.</title>
        <authorList>
            <person name="Kono N."/>
            <person name="Arakawa K."/>
        </authorList>
    </citation>
    <scope>NUCLEOTIDE SEQUENCE [LARGE SCALE GENOMIC DNA]</scope>
</reference>
<accession>A0AAV4V010</accession>
<comment type="caution">
    <text evidence="2">The sequence shown here is derived from an EMBL/GenBank/DDBJ whole genome shotgun (WGS) entry which is preliminary data.</text>
</comment>
<evidence type="ECO:0000256" key="1">
    <source>
        <dbReference type="SAM" id="SignalP"/>
    </source>
</evidence>
<name>A0AAV4V010_9ARAC</name>
<dbReference type="Proteomes" id="UP001054837">
    <property type="component" value="Unassembled WGS sequence"/>
</dbReference>
<feature type="chain" id="PRO_5043618665" description="Secreted protein" evidence="1">
    <location>
        <begin position="32"/>
        <end position="92"/>
    </location>
</feature>
<keyword evidence="1" id="KW-0732">Signal</keyword>
<dbReference type="EMBL" id="BPLQ01012162">
    <property type="protein sequence ID" value="GIY63183.1"/>
    <property type="molecule type" value="Genomic_DNA"/>
</dbReference>
<protein>
    <recommendedName>
        <fullName evidence="4">Secreted protein</fullName>
    </recommendedName>
</protein>
<feature type="signal peptide" evidence="1">
    <location>
        <begin position="1"/>
        <end position="31"/>
    </location>
</feature>
<evidence type="ECO:0000313" key="3">
    <source>
        <dbReference type="Proteomes" id="UP001054837"/>
    </source>
</evidence>
<keyword evidence="3" id="KW-1185">Reference proteome</keyword>